<name>A0A5S9F5J9_UABAM</name>
<reference evidence="2 3" key="1">
    <citation type="submission" date="2019-08" db="EMBL/GenBank/DDBJ databases">
        <title>Complete genome sequence of Candidatus Uab amorphum.</title>
        <authorList>
            <person name="Shiratori T."/>
            <person name="Suzuki S."/>
            <person name="Kakizawa Y."/>
            <person name="Ishida K."/>
        </authorList>
    </citation>
    <scope>NUCLEOTIDE SEQUENCE [LARGE SCALE GENOMIC DNA]</scope>
    <source>
        <strain evidence="2 3">SRT547</strain>
    </source>
</reference>
<gene>
    <name evidence="2" type="ORF">UABAM_04097</name>
</gene>
<dbReference type="EMBL" id="AP019860">
    <property type="protein sequence ID" value="BBM85719.1"/>
    <property type="molecule type" value="Genomic_DNA"/>
</dbReference>
<dbReference type="KEGG" id="uam:UABAM_04097"/>
<keyword evidence="3" id="KW-1185">Reference proteome</keyword>
<evidence type="ECO:0000313" key="2">
    <source>
        <dbReference type="EMBL" id="BBM85719.1"/>
    </source>
</evidence>
<dbReference type="AlphaFoldDB" id="A0A5S9F5J9"/>
<dbReference type="InterPro" id="IPR027417">
    <property type="entry name" value="P-loop_NTPase"/>
</dbReference>
<dbReference type="PANTHER" id="PTHR35894:SF5">
    <property type="entry name" value="MU-LIKE PROPHAGE FLUMU DNA TRANSPOSITION PROTEIN B"/>
    <property type="match status" value="1"/>
</dbReference>
<dbReference type="OrthoDB" id="9783370at2"/>
<dbReference type="Pfam" id="PF13401">
    <property type="entry name" value="AAA_22"/>
    <property type="match status" value="1"/>
</dbReference>
<dbReference type="SUPFAM" id="SSF52540">
    <property type="entry name" value="P-loop containing nucleoside triphosphate hydrolases"/>
    <property type="match status" value="1"/>
</dbReference>
<dbReference type="RefSeq" id="WP_151969809.1">
    <property type="nucleotide sequence ID" value="NZ_AP019860.1"/>
</dbReference>
<accession>A0A5S9F5J9</accession>
<dbReference type="Proteomes" id="UP000326354">
    <property type="component" value="Chromosome"/>
</dbReference>
<organism evidence="2 3">
    <name type="scientific">Uabimicrobium amorphum</name>
    <dbReference type="NCBI Taxonomy" id="2596890"/>
    <lineage>
        <taxon>Bacteria</taxon>
        <taxon>Pseudomonadati</taxon>
        <taxon>Planctomycetota</taxon>
        <taxon>Candidatus Uabimicrobiia</taxon>
        <taxon>Candidatus Uabimicrobiales</taxon>
        <taxon>Candidatus Uabimicrobiaceae</taxon>
        <taxon>Candidatus Uabimicrobium</taxon>
    </lineage>
</organism>
<proteinExistence type="predicted"/>
<dbReference type="Gene3D" id="3.40.50.300">
    <property type="entry name" value="P-loop containing nucleotide triphosphate hydrolases"/>
    <property type="match status" value="1"/>
</dbReference>
<dbReference type="InterPro" id="IPR052026">
    <property type="entry name" value="ExeA_AAA_ATPase_DNA-bind"/>
</dbReference>
<dbReference type="GO" id="GO:0016887">
    <property type="term" value="F:ATP hydrolysis activity"/>
    <property type="evidence" value="ECO:0007669"/>
    <property type="project" value="InterPro"/>
</dbReference>
<dbReference type="InterPro" id="IPR049945">
    <property type="entry name" value="AAA_22"/>
</dbReference>
<dbReference type="PANTHER" id="PTHR35894">
    <property type="entry name" value="GENERAL SECRETION PATHWAY PROTEIN A-RELATED"/>
    <property type="match status" value="1"/>
</dbReference>
<feature type="domain" description="ORC1/DEAH AAA+ ATPase" evidence="1">
    <location>
        <begin position="41"/>
        <end position="170"/>
    </location>
</feature>
<protein>
    <submittedName>
        <fullName evidence="2">ATPase</fullName>
    </submittedName>
</protein>
<evidence type="ECO:0000313" key="3">
    <source>
        <dbReference type="Proteomes" id="UP000326354"/>
    </source>
</evidence>
<sequence length="276" mass="31520">MYESYWNLLEKPFQNISDPKFLFYGETYEEAYIRLLYSVTESKGLMLLTGEGGNGKTFVCKNFCRETRKQGYQVAFIANPDLEPIEFLQSILSEFKLEYRNKSKLELFKELENFILENAKNGSTTIIVVDEAQSISNQKTLEELCVLLNIDCIDRIPINVVLAGKPELSQTVLQVSSLHERVGLRYRLRPLNLHETGEYILFRLDKSGCQRDIFTADAVKEVYEHTNGLPRKINNICDLALLLGYGEGSIVVDKHLIKKAVEDLKGNVYSDRTVSA</sequence>
<evidence type="ECO:0000259" key="1">
    <source>
        <dbReference type="Pfam" id="PF13401"/>
    </source>
</evidence>